<dbReference type="Gene3D" id="1.10.1130.10">
    <property type="entry name" value="Flavocytochrome C3, Chain A"/>
    <property type="match status" value="1"/>
</dbReference>
<dbReference type="CDD" id="cd08168">
    <property type="entry name" value="Cytochrom_C3"/>
    <property type="match status" value="1"/>
</dbReference>
<dbReference type="EMBL" id="JACHEK010000007">
    <property type="protein sequence ID" value="MBB6145666.1"/>
    <property type="molecule type" value="Genomic_DNA"/>
</dbReference>
<dbReference type="InterPro" id="IPR051829">
    <property type="entry name" value="Multiheme_Cytochr_ET"/>
</dbReference>
<dbReference type="SUPFAM" id="SSF48452">
    <property type="entry name" value="TPR-like"/>
    <property type="match status" value="1"/>
</dbReference>
<dbReference type="Pfam" id="PF14559">
    <property type="entry name" value="TPR_19"/>
    <property type="match status" value="1"/>
</dbReference>
<dbReference type="InterPro" id="IPR011990">
    <property type="entry name" value="TPR-like_helical_dom_sf"/>
</dbReference>
<dbReference type="InterPro" id="IPR010177">
    <property type="entry name" value="Paired_CXXCH_1"/>
</dbReference>
<dbReference type="AlphaFoldDB" id="A0A841JWE1"/>
<keyword evidence="5" id="KW-1185">Reference proteome</keyword>
<accession>A0A841JWE1</accession>
<dbReference type="Gene3D" id="1.25.40.10">
    <property type="entry name" value="Tetratricopeptide repeat domain"/>
    <property type="match status" value="1"/>
</dbReference>
<evidence type="ECO:0000256" key="1">
    <source>
        <dbReference type="ARBA" id="ARBA00022729"/>
    </source>
</evidence>
<keyword evidence="1 2" id="KW-0732">Signal</keyword>
<dbReference type="InterPro" id="IPR036280">
    <property type="entry name" value="Multihaem_cyt_sf"/>
</dbReference>
<comment type="caution">
    <text evidence="4">The sequence shown here is derived from an EMBL/GenBank/DDBJ whole genome shotgun (WGS) entry which is preliminary data.</text>
</comment>
<proteinExistence type="predicted"/>
<evidence type="ECO:0000259" key="3">
    <source>
        <dbReference type="Pfam" id="PF09699"/>
    </source>
</evidence>
<name>A0A841JWE1_9BACT</name>
<feature type="signal peptide" evidence="2">
    <location>
        <begin position="1"/>
        <end position="33"/>
    </location>
</feature>
<dbReference type="PANTHER" id="PTHR35038:SF8">
    <property type="entry name" value="C-TYPE POLYHEME CYTOCHROME OMCC"/>
    <property type="match status" value="1"/>
</dbReference>
<sequence length="565" mass="61461">MMAFRLRMSGQRCAPACLLAVVIQFLVCNRAFAAPADAAPDPNAACASCHRAIYERYRRTPMANASGPAADRLTSVDGFTPADFVHQASGIHYRVYEDAGRVFLSYDRDASTPGGALHGQQQLLYFLGSGRRGRTYLFEQQGYWFELPINWYAKKGIWDMTPNYLSARQMPLTLPVDVSCLRCHASSLQPSLPDARNHFAAQPFLAGGITCTACHGEASAHIAAKGHAPILNPASFEPIRRDSVCLNCHLEGKVIVVRQGKSLGAFKPGDSIFDYALFFVRAQESGSGGRATSQWEALQQSACKRASGDKLTCTTCHDPHSSPAPEERVQFYRKSCLGCHSQPTYATQHHPEQQDCSSCHMPRSSTTDIAHEQVTDHRIQLPAVAVAAAPRSDALVALHEAKVSDRDMGLAYAQLATHGDEQAARRAYKLLLSAEQAEPGETDHELHTELGFLEQLMGQTAAAQTEYQAALKADSFDAVAEGNLALIDARNHDLPSALRLWQSAFAHDPTQLAAGENLAEVECGLGQREAALATLDRVLLFSPDDQRARLLQSAIRSGVKPCAAH</sequence>
<evidence type="ECO:0000256" key="2">
    <source>
        <dbReference type="SAM" id="SignalP"/>
    </source>
</evidence>
<organism evidence="4 5">
    <name type="scientific">Silvibacterium bohemicum</name>
    <dbReference type="NCBI Taxonomy" id="1577686"/>
    <lineage>
        <taxon>Bacteria</taxon>
        <taxon>Pseudomonadati</taxon>
        <taxon>Acidobacteriota</taxon>
        <taxon>Terriglobia</taxon>
        <taxon>Terriglobales</taxon>
        <taxon>Acidobacteriaceae</taxon>
        <taxon>Silvibacterium</taxon>
    </lineage>
</organism>
<dbReference type="RefSeq" id="WP_082125675.1">
    <property type="nucleotide sequence ID" value="NZ_JACHEK010000007.1"/>
</dbReference>
<protein>
    <submittedName>
        <fullName evidence="4">Putative CXXCH cytochrome family protein</fullName>
    </submittedName>
</protein>
<dbReference type="PANTHER" id="PTHR35038">
    <property type="entry name" value="DISSIMILATORY SULFITE REDUCTASE SIRA"/>
    <property type="match status" value="1"/>
</dbReference>
<evidence type="ECO:0000313" key="4">
    <source>
        <dbReference type="EMBL" id="MBB6145666.1"/>
    </source>
</evidence>
<dbReference type="Proteomes" id="UP000538666">
    <property type="component" value="Unassembled WGS sequence"/>
</dbReference>
<feature type="chain" id="PRO_5032984064" evidence="2">
    <location>
        <begin position="34"/>
        <end position="565"/>
    </location>
</feature>
<dbReference type="Pfam" id="PF09699">
    <property type="entry name" value="Paired_CXXCH_1"/>
    <property type="match status" value="1"/>
</dbReference>
<gene>
    <name evidence="4" type="ORF">HNQ77_003627</name>
</gene>
<evidence type="ECO:0000313" key="5">
    <source>
        <dbReference type="Proteomes" id="UP000538666"/>
    </source>
</evidence>
<dbReference type="OrthoDB" id="9814800at2"/>
<reference evidence="4 5" key="1">
    <citation type="submission" date="2020-08" db="EMBL/GenBank/DDBJ databases">
        <title>Genomic Encyclopedia of Type Strains, Phase IV (KMG-IV): sequencing the most valuable type-strain genomes for metagenomic binning, comparative biology and taxonomic classification.</title>
        <authorList>
            <person name="Goeker M."/>
        </authorList>
    </citation>
    <scope>NUCLEOTIDE SEQUENCE [LARGE SCALE GENOMIC DNA]</scope>
    <source>
        <strain evidence="4 5">DSM 103733</strain>
    </source>
</reference>
<feature type="domain" description="Doubled CXXCH motif" evidence="3">
    <location>
        <begin position="312"/>
        <end position="342"/>
    </location>
</feature>
<dbReference type="SUPFAM" id="SSF48695">
    <property type="entry name" value="Multiheme cytochromes"/>
    <property type="match status" value="1"/>
</dbReference>